<feature type="non-terminal residue" evidence="1">
    <location>
        <position position="1"/>
    </location>
</feature>
<dbReference type="EMBL" id="CAJVQC010115837">
    <property type="protein sequence ID" value="CAG8836828.1"/>
    <property type="molecule type" value="Genomic_DNA"/>
</dbReference>
<sequence length="174" mass="19747">DAIKKSFPVDIDKGMTVGHLKELIKEKKKNAFANIDANELRLWKVDIPIGIENKNTKIFAKNINDYKGVELLPNATIETVFYKESENTKFYSIRIIAQPPVTAGTSGSLSTPMKRSDESQFYNHEPVTSREVEFWNELSDVYIVLKLPDNIDKTMFMSGPLSEYISVKGNEIVL</sequence>
<dbReference type="Proteomes" id="UP000789920">
    <property type="component" value="Unassembled WGS sequence"/>
</dbReference>
<feature type="non-terminal residue" evidence="1">
    <location>
        <position position="174"/>
    </location>
</feature>
<name>A0ACA9SFD2_9GLOM</name>
<keyword evidence="2" id="KW-1185">Reference proteome</keyword>
<gene>
    <name evidence="1" type="ORF">RPERSI_LOCUS30069</name>
</gene>
<accession>A0ACA9SFD2</accession>
<reference evidence="1" key="1">
    <citation type="submission" date="2021-06" db="EMBL/GenBank/DDBJ databases">
        <authorList>
            <person name="Kallberg Y."/>
            <person name="Tangrot J."/>
            <person name="Rosling A."/>
        </authorList>
    </citation>
    <scope>NUCLEOTIDE SEQUENCE</scope>
    <source>
        <strain evidence="1">MA461A</strain>
    </source>
</reference>
<evidence type="ECO:0000313" key="1">
    <source>
        <dbReference type="EMBL" id="CAG8836828.1"/>
    </source>
</evidence>
<proteinExistence type="predicted"/>
<evidence type="ECO:0000313" key="2">
    <source>
        <dbReference type="Proteomes" id="UP000789920"/>
    </source>
</evidence>
<protein>
    <submittedName>
        <fullName evidence="1">12979_t:CDS:1</fullName>
    </submittedName>
</protein>
<organism evidence="1 2">
    <name type="scientific">Racocetra persica</name>
    <dbReference type="NCBI Taxonomy" id="160502"/>
    <lineage>
        <taxon>Eukaryota</taxon>
        <taxon>Fungi</taxon>
        <taxon>Fungi incertae sedis</taxon>
        <taxon>Mucoromycota</taxon>
        <taxon>Glomeromycotina</taxon>
        <taxon>Glomeromycetes</taxon>
        <taxon>Diversisporales</taxon>
        <taxon>Gigasporaceae</taxon>
        <taxon>Racocetra</taxon>
    </lineage>
</organism>
<comment type="caution">
    <text evidence="1">The sequence shown here is derived from an EMBL/GenBank/DDBJ whole genome shotgun (WGS) entry which is preliminary data.</text>
</comment>